<dbReference type="PROSITE" id="PS00972">
    <property type="entry name" value="USP_1"/>
    <property type="match status" value="1"/>
</dbReference>
<dbReference type="PROSITE" id="PS50235">
    <property type="entry name" value="USP_3"/>
    <property type="match status" value="1"/>
</dbReference>
<keyword evidence="5 7" id="KW-0378">Hydrolase</keyword>
<evidence type="ECO:0000256" key="8">
    <source>
        <dbReference type="SAM" id="MobiDB-lite"/>
    </source>
</evidence>
<dbReference type="PANTHER" id="PTHR24006:SF733">
    <property type="entry name" value="RE52890P"/>
    <property type="match status" value="1"/>
</dbReference>
<evidence type="ECO:0000313" key="10">
    <source>
        <dbReference type="EMBL" id="EJS43991.1"/>
    </source>
</evidence>
<proteinExistence type="inferred from homology"/>
<feature type="compositionally biased region" description="Low complexity" evidence="8">
    <location>
        <begin position="47"/>
        <end position="56"/>
    </location>
</feature>
<evidence type="ECO:0000256" key="5">
    <source>
        <dbReference type="ARBA" id="ARBA00022801"/>
    </source>
</evidence>
<dbReference type="GO" id="GO:0005829">
    <property type="term" value="C:cytosol"/>
    <property type="evidence" value="ECO:0007669"/>
    <property type="project" value="TreeGrafter"/>
</dbReference>
<dbReference type="Pfam" id="PF00443">
    <property type="entry name" value="UCH"/>
    <property type="match status" value="1"/>
</dbReference>
<keyword evidence="6 7" id="KW-0788">Thiol protease</keyword>
<dbReference type="MEROPS" id="C19.A20"/>
<dbReference type="InterPro" id="IPR050164">
    <property type="entry name" value="Peptidase_C19"/>
</dbReference>
<dbReference type="HOGENOM" id="CLU_008279_12_1_1"/>
<keyword evidence="11" id="KW-1185">Reference proteome</keyword>
<feature type="compositionally biased region" description="Low complexity" evidence="8">
    <location>
        <begin position="234"/>
        <end position="249"/>
    </location>
</feature>
<evidence type="ECO:0000259" key="9">
    <source>
        <dbReference type="PROSITE" id="PS50235"/>
    </source>
</evidence>
<feature type="compositionally biased region" description="Basic residues" evidence="8">
    <location>
        <begin position="88"/>
        <end position="98"/>
    </location>
</feature>
<dbReference type="FunFam" id="3.90.70.10:FF:000131">
    <property type="entry name" value="Ubiquitin carboxyl-terminal hydrolase"/>
    <property type="match status" value="1"/>
</dbReference>
<protein>
    <recommendedName>
        <fullName evidence="7">Ubiquitin carboxyl-terminal hydrolase</fullName>
        <ecNumber evidence="7">3.4.19.12</ecNumber>
    </recommendedName>
</protein>
<comment type="catalytic activity">
    <reaction evidence="1 7">
        <text>Thiol-dependent hydrolysis of ester, thioester, amide, peptide and isopeptide bonds formed by the C-terminal Gly of ubiquitin (a 76-residue protein attached to proteins as an intracellular targeting signal).</text>
        <dbReference type="EC" id="3.4.19.12"/>
    </reaction>
</comment>
<evidence type="ECO:0000313" key="11">
    <source>
        <dbReference type="Proteomes" id="UP000006968"/>
    </source>
</evidence>
<keyword evidence="4 7" id="KW-0833">Ubl conjugation pathway</keyword>
<dbReference type="InterPro" id="IPR028889">
    <property type="entry name" value="USP"/>
</dbReference>
<organism evidence="10 11">
    <name type="scientific">Saccharomyces arboricola (strain H-6 / AS 2.3317 / CBS 10644)</name>
    <name type="common">Yeast</name>
    <dbReference type="NCBI Taxonomy" id="1160507"/>
    <lineage>
        <taxon>Eukaryota</taxon>
        <taxon>Fungi</taxon>
        <taxon>Dikarya</taxon>
        <taxon>Ascomycota</taxon>
        <taxon>Saccharomycotina</taxon>
        <taxon>Saccharomycetes</taxon>
        <taxon>Saccharomycetales</taxon>
        <taxon>Saccharomycetaceae</taxon>
        <taxon>Saccharomyces</taxon>
    </lineage>
</organism>
<dbReference type="EC" id="3.4.19.12" evidence="7"/>
<feature type="compositionally biased region" description="Polar residues" evidence="8">
    <location>
        <begin position="355"/>
        <end position="364"/>
    </location>
</feature>
<dbReference type="EMBL" id="ALIE01000057">
    <property type="protein sequence ID" value="EJS43991.1"/>
    <property type="molecule type" value="Genomic_DNA"/>
</dbReference>
<evidence type="ECO:0000256" key="4">
    <source>
        <dbReference type="ARBA" id="ARBA00022786"/>
    </source>
</evidence>
<feature type="compositionally biased region" description="Basic and acidic residues" evidence="8">
    <location>
        <begin position="266"/>
        <end position="279"/>
    </location>
</feature>
<feature type="compositionally biased region" description="Low complexity" evidence="8">
    <location>
        <begin position="209"/>
        <end position="220"/>
    </location>
</feature>
<dbReference type="GO" id="GO:0006508">
    <property type="term" value="P:proteolysis"/>
    <property type="evidence" value="ECO:0007669"/>
    <property type="project" value="UniProtKB-KW"/>
</dbReference>
<dbReference type="OrthoDB" id="27652at2759"/>
<keyword evidence="3 7" id="KW-0645">Protease</keyword>
<evidence type="ECO:0000256" key="1">
    <source>
        <dbReference type="ARBA" id="ARBA00000707"/>
    </source>
</evidence>
<dbReference type="GO" id="GO:0004843">
    <property type="term" value="F:cysteine-type deubiquitinase activity"/>
    <property type="evidence" value="ECO:0007669"/>
    <property type="project" value="UniProtKB-UniRule"/>
</dbReference>
<dbReference type="GO" id="GO:0016579">
    <property type="term" value="P:protein deubiquitination"/>
    <property type="evidence" value="ECO:0007669"/>
    <property type="project" value="InterPro"/>
</dbReference>
<dbReference type="PANTHER" id="PTHR24006">
    <property type="entry name" value="UBIQUITIN CARBOXYL-TERMINAL HYDROLASE"/>
    <property type="match status" value="1"/>
</dbReference>
<name>J8Q5S1_SACAR</name>
<dbReference type="InterPro" id="IPR018200">
    <property type="entry name" value="USP_CS"/>
</dbReference>
<reference evidence="10 11" key="1">
    <citation type="journal article" date="2013" name="BMC Genomics">
        <title>High quality de novo sequencing and assembly of the Saccharomyces arboricolus genome.</title>
        <authorList>
            <person name="Liti G."/>
            <person name="Nguyen Ba A.N."/>
            <person name="Blythe M."/>
            <person name="Mueller C.A."/>
            <person name="Bergstroem A."/>
            <person name="Cubillos F.A."/>
            <person name="Dafhnis-Calas F."/>
            <person name="Khoshraftar S."/>
            <person name="Malla S."/>
            <person name="Mehta N."/>
            <person name="Siow C.C."/>
            <person name="Warringer J."/>
            <person name="Moses A.M."/>
            <person name="Louis E.J."/>
            <person name="Nieduszynski C.A."/>
        </authorList>
    </citation>
    <scope>NUCLEOTIDE SEQUENCE [LARGE SCALE GENOMIC DNA]</scope>
    <source>
        <strain evidence="11">H-6 / AS 2.3317 / CBS 10644</strain>
    </source>
</reference>
<dbReference type="Gene3D" id="3.90.70.10">
    <property type="entry name" value="Cysteine proteinases"/>
    <property type="match status" value="2"/>
</dbReference>
<evidence type="ECO:0000256" key="3">
    <source>
        <dbReference type="ARBA" id="ARBA00022670"/>
    </source>
</evidence>
<evidence type="ECO:0000256" key="7">
    <source>
        <dbReference type="RuleBase" id="RU366025"/>
    </source>
</evidence>
<feature type="domain" description="USP" evidence="9">
    <location>
        <begin position="145"/>
        <end position="680"/>
    </location>
</feature>
<dbReference type="GO" id="GO:0005634">
    <property type="term" value="C:nucleus"/>
    <property type="evidence" value="ECO:0007669"/>
    <property type="project" value="TreeGrafter"/>
</dbReference>
<evidence type="ECO:0000256" key="2">
    <source>
        <dbReference type="ARBA" id="ARBA00009085"/>
    </source>
</evidence>
<feature type="region of interest" description="Disordered" evidence="8">
    <location>
        <begin position="331"/>
        <end position="377"/>
    </location>
</feature>
<dbReference type="SUPFAM" id="SSF54001">
    <property type="entry name" value="Cysteine proteinases"/>
    <property type="match status" value="1"/>
</dbReference>
<gene>
    <name evidence="10" type="ORF">SU7_0907</name>
</gene>
<comment type="similarity">
    <text evidence="2 7">Belongs to the peptidase C19 family.</text>
</comment>
<accession>J8Q5S1</accession>
<evidence type="ECO:0000256" key="6">
    <source>
        <dbReference type="ARBA" id="ARBA00022807"/>
    </source>
</evidence>
<dbReference type="InterPro" id="IPR001394">
    <property type="entry name" value="Peptidase_C19_UCH"/>
</dbReference>
<feature type="compositionally biased region" description="Basic and acidic residues" evidence="8">
    <location>
        <begin position="339"/>
        <end position="349"/>
    </location>
</feature>
<dbReference type="InterPro" id="IPR038765">
    <property type="entry name" value="Papain-like_cys_pep_sf"/>
</dbReference>
<sequence length="769" mass="87763">MIKRWLSVNRKKSESESGTHGNGEISRKALSLKKPRALGDPSLGTPSSDRSSSSSSPFNLYHESKSKSKSTSKRASSSKTEGSGYQRQNHHHHHHHHHSTESNENELECVPPSRLEDRALDTESSILFTTVTDLMPYGDGSNKIFGYENFGNTCYCNSVLQCLYNISEFRCSVLQYPERIPVTDRIRKSDLKGSKIRVFTNESFETSANGGSSNSGSQNNDTEEVHNRYHFQLSDQDTSSSSTQENQNNTEKKRNSFMGFGKNKSMIKDCTKKDENDESERLQLVHTVVMASDPLTEKLHEGCKRILVGRFPPKQGEPFLKTTYTAHQANCHCNSNLPKSRDEPTRDGNDLADSETLNHAASDSNSDKENTFPTSEQRKKVALIKGPILNIDHLLYPTEEATLYNGLKDIFESITENKSLTGIVSPSEFVKILKKENVLFNTMMQQDAHEFLNFLLNDFSEFIEYHNPTVNFGPEKILNHSSKNFISGLFKGTLTNRIRCLTCDNITSRDEPFLDFPIEVQGDDETDIQRILKSYQQREMLNGVNKFYCNKCYGLQEAERVVGLKQLPYILSLHLKRFKYSEEQNLNIKLFNKIRYPLSLDVSSTFESSVSKKYELCGVVIHMGSGPQHGHYVCICKNEKYGWLLYDDETVESIKEETVLQFTGHPGDQTTAYVLFYKETSIHKVEKQAENTDTLSQNQRQTEDNIEQLIMYDDWLRNRELKAAAEIERKKTLKDIPEIKTLEAKVPVSTADKKKIKQKRKSRILSFIK</sequence>
<dbReference type="Proteomes" id="UP000006968">
    <property type="component" value="Chromosome V"/>
</dbReference>
<feature type="region of interest" description="Disordered" evidence="8">
    <location>
        <begin position="202"/>
        <end position="279"/>
    </location>
</feature>
<dbReference type="PROSITE" id="PS00973">
    <property type="entry name" value="USP_2"/>
    <property type="match status" value="1"/>
</dbReference>
<feature type="region of interest" description="Disordered" evidence="8">
    <location>
        <begin position="1"/>
        <end position="110"/>
    </location>
</feature>
<dbReference type="AlphaFoldDB" id="J8Q5S1"/>
<comment type="caution">
    <text evidence="10">The sequence shown here is derived from an EMBL/GenBank/DDBJ whole genome shotgun (WGS) entry which is preliminary data.</text>
</comment>